<keyword evidence="3" id="KW-1185">Reference proteome</keyword>
<evidence type="ECO:0000313" key="3">
    <source>
        <dbReference type="Proteomes" id="UP000190683"/>
    </source>
</evidence>
<dbReference type="Proteomes" id="UP000190683">
    <property type="component" value="Unassembled WGS sequence"/>
</dbReference>
<keyword evidence="1" id="KW-1133">Transmembrane helix</keyword>
<reference evidence="2 3" key="1">
    <citation type="submission" date="2017-02" db="EMBL/GenBank/DDBJ databases">
        <title>Draft genome sequence of Moraxella porci CCUG 54912T type strain.</title>
        <authorList>
            <person name="Salva-Serra F."/>
            <person name="Engstrom-Jakobsson H."/>
            <person name="Thorell K."/>
            <person name="Jaen-Luchoro D."/>
            <person name="Gonzales-Siles L."/>
            <person name="Karlsson R."/>
            <person name="Yazdan S."/>
            <person name="Boulund F."/>
            <person name="Johnning A."/>
            <person name="Engstrand L."/>
            <person name="Kristiansson E."/>
            <person name="Moore E."/>
        </authorList>
    </citation>
    <scope>NUCLEOTIDE SEQUENCE [LARGE SCALE GENOMIC DNA]</scope>
    <source>
        <strain evidence="2 3">CCUG 54912</strain>
    </source>
</reference>
<protein>
    <submittedName>
        <fullName evidence="2">Uncharacterized protein</fullName>
    </submittedName>
</protein>
<name>A0A1T0CV35_9GAMM</name>
<feature type="transmembrane region" description="Helical" evidence="1">
    <location>
        <begin position="112"/>
        <end position="132"/>
    </location>
</feature>
<feature type="transmembrane region" description="Helical" evidence="1">
    <location>
        <begin position="56"/>
        <end position="74"/>
    </location>
</feature>
<organism evidence="2 3">
    <name type="scientific">Moraxella porci DSM 25326</name>
    <dbReference type="NCBI Taxonomy" id="573983"/>
    <lineage>
        <taxon>Bacteria</taxon>
        <taxon>Pseudomonadati</taxon>
        <taxon>Pseudomonadota</taxon>
        <taxon>Gammaproteobacteria</taxon>
        <taxon>Moraxellales</taxon>
        <taxon>Moraxellaceae</taxon>
        <taxon>Moraxella</taxon>
    </lineage>
</organism>
<evidence type="ECO:0000313" key="2">
    <source>
        <dbReference type="EMBL" id="OOS26218.1"/>
    </source>
</evidence>
<dbReference type="STRING" id="573983.B0681_03530"/>
<feature type="transmembrane region" description="Helical" evidence="1">
    <location>
        <begin position="20"/>
        <end position="44"/>
    </location>
</feature>
<evidence type="ECO:0000256" key="1">
    <source>
        <dbReference type="SAM" id="Phobius"/>
    </source>
</evidence>
<proteinExistence type="predicted"/>
<accession>A0A1T0CV35</accession>
<dbReference type="EMBL" id="MUYV01000002">
    <property type="protein sequence ID" value="OOS26218.1"/>
    <property type="molecule type" value="Genomic_DNA"/>
</dbReference>
<sequence length="153" mass="17463">MQHHALISAQFRRAIHQANLTVRLGLLAIACFCVFGTLASLAAFKDSAWVYYAFHYLPYALIAITIPMSLYHWFLLMRYRVVDFSILLTVLATGLLTLAFALSWGLRHGADTVFFMALFLAMIAWFGMPFLFRVNLKKFLSFLDEKAKSMPDV</sequence>
<comment type="caution">
    <text evidence="2">The sequence shown here is derived from an EMBL/GenBank/DDBJ whole genome shotgun (WGS) entry which is preliminary data.</text>
</comment>
<feature type="transmembrane region" description="Helical" evidence="1">
    <location>
        <begin position="86"/>
        <end position="106"/>
    </location>
</feature>
<keyword evidence="1" id="KW-0472">Membrane</keyword>
<dbReference type="RefSeq" id="WP_078317366.1">
    <property type="nucleotide sequence ID" value="NZ_MUYV01000002.1"/>
</dbReference>
<keyword evidence="1" id="KW-0812">Transmembrane</keyword>
<gene>
    <name evidence="2" type="ORF">B0681_03530</name>
</gene>
<dbReference type="AlphaFoldDB" id="A0A1T0CV35"/>